<comment type="caution">
    <text evidence="2">The sequence shown here is derived from an EMBL/GenBank/DDBJ whole genome shotgun (WGS) entry which is preliminary data.</text>
</comment>
<dbReference type="AlphaFoldDB" id="A0ABD2VTG8"/>
<evidence type="ECO:0000313" key="3">
    <source>
        <dbReference type="Proteomes" id="UP001627154"/>
    </source>
</evidence>
<organism evidence="2 3">
    <name type="scientific">Trichogramma kaykai</name>
    <dbReference type="NCBI Taxonomy" id="54128"/>
    <lineage>
        <taxon>Eukaryota</taxon>
        <taxon>Metazoa</taxon>
        <taxon>Ecdysozoa</taxon>
        <taxon>Arthropoda</taxon>
        <taxon>Hexapoda</taxon>
        <taxon>Insecta</taxon>
        <taxon>Pterygota</taxon>
        <taxon>Neoptera</taxon>
        <taxon>Endopterygota</taxon>
        <taxon>Hymenoptera</taxon>
        <taxon>Apocrita</taxon>
        <taxon>Proctotrupomorpha</taxon>
        <taxon>Chalcidoidea</taxon>
        <taxon>Trichogrammatidae</taxon>
        <taxon>Trichogramma</taxon>
    </lineage>
</organism>
<reference evidence="2 3" key="1">
    <citation type="journal article" date="2024" name="bioRxiv">
        <title>A reference genome for Trichogramma kaykai: A tiny desert-dwelling parasitoid wasp with competing sex-ratio distorters.</title>
        <authorList>
            <person name="Culotta J."/>
            <person name="Lindsey A.R."/>
        </authorList>
    </citation>
    <scope>NUCLEOTIDE SEQUENCE [LARGE SCALE GENOMIC DNA]</scope>
    <source>
        <strain evidence="2 3">KSX58</strain>
    </source>
</reference>
<dbReference type="Proteomes" id="UP001627154">
    <property type="component" value="Unassembled WGS sequence"/>
</dbReference>
<keyword evidence="3" id="KW-1185">Reference proteome</keyword>
<protein>
    <submittedName>
        <fullName evidence="2">Uncharacterized protein</fullName>
    </submittedName>
</protein>
<evidence type="ECO:0000313" key="2">
    <source>
        <dbReference type="EMBL" id="KAL3383953.1"/>
    </source>
</evidence>
<evidence type="ECO:0000256" key="1">
    <source>
        <dbReference type="SAM" id="MobiDB-lite"/>
    </source>
</evidence>
<dbReference type="EMBL" id="JBJJXI010000181">
    <property type="protein sequence ID" value="KAL3383953.1"/>
    <property type="molecule type" value="Genomic_DNA"/>
</dbReference>
<name>A0ABD2VTG8_9HYME</name>
<proteinExistence type="predicted"/>
<accession>A0ABD2VTG8</accession>
<sequence>MVKNIDSGATSSEDTPPPQMENVGLETAKEVSSPASPDDTKTAIPGAMQIDDASNDTKRKSPLPLESDNKGIKKRAVLESRDECGPFRDIPPQFQTEEIENPIRSSLSSWKASFFKVQQSGGYVI</sequence>
<feature type="region of interest" description="Disordered" evidence="1">
    <location>
        <begin position="1"/>
        <end position="74"/>
    </location>
</feature>
<gene>
    <name evidence="2" type="ORF">TKK_020302</name>
</gene>